<dbReference type="EMBL" id="CAJVPT010006176">
    <property type="protein sequence ID" value="CAG8528331.1"/>
    <property type="molecule type" value="Genomic_DNA"/>
</dbReference>
<dbReference type="Proteomes" id="UP000789525">
    <property type="component" value="Unassembled WGS sequence"/>
</dbReference>
<name>A0ACA9LIG9_9GLOM</name>
<proteinExistence type="predicted"/>
<protein>
    <submittedName>
        <fullName evidence="1">9060_t:CDS:1</fullName>
    </submittedName>
</protein>
<evidence type="ECO:0000313" key="1">
    <source>
        <dbReference type="EMBL" id="CAG8528331.1"/>
    </source>
</evidence>
<reference evidence="1" key="1">
    <citation type="submission" date="2021-06" db="EMBL/GenBank/DDBJ databases">
        <authorList>
            <person name="Kallberg Y."/>
            <person name="Tangrot J."/>
            <person name="Rosling A."/>
        </authorList>
    </citation>
    <scope>NUCLEOTIDE SEQUENCE</scope>
    <source>
        <strain evidence="1">CL356</strain>
    </source>
</reference>
<sequence length="166" mass="19002">MRPQTFLYSIEEKKVDKKSDSTQDFFDYVAEHAEAPVASTDLEGTTSDTSETSKTAEPAIDGSETSNHPKSLSLFVNINDIWEREANLEWSKRLKFLFGRIVQGNCTANKFYLKLKECDLVKDYPKWLLKNLFLREVTPENAFNVFSDGLEVLALDEIVKRLSPEQ</sequence>
<comment type="caution">
    <text evidence="1">The sequence shown here is derived from an EMBL/GenBank/DDBJ whole genome shotgun (WGS) entry which is preliminary data.</text>
</comment>
<accession>A0ACA9LIG9</accession>
<gene>
    <name evidence="1" type="ORF">ACOLOM_LOCUS3965</name>
</gene>
<organism evidence="1 2">
    <name type="scientific">Acaulospora colombiana</name>
    <dbReference type="NCBI Taxonomy" id="27376"/>
    <lineage>
        <taxon>Eukaryota</taxon>
        <taxon>Fungi</taxon>
        <taxon>Fungi incertae sedis</taxon>
        <taxon>Mucoromycota</taxon>
        <taxon>Glomeromycotina</taxon>
        <taxon>Glomeromycetes</taxon>
        <taxon>Diversisporales</taxon>
        <taxon>Acaulosporaceae</taxon>
        <taxon>Acaulospora</taxon>
    </lineage>
</organism>
<evidence type="ECO:0000313" key="2">
    <source>
        <dbReference type="Proteomes" id="UP000789525"/>
    </source>
</evidence>
<keyword evidence="2" id="KW-1185">Reference proteome</keyword>